<evidence type="ECO:0000313" key="1">
    <source>
        <dbReference type="EMBL" id="STO93474.1"/>
    </source>
</evidence>
<gene>
    <name evidence="1" type="ORF">NCTC13335_01348</name>
</gene>
<organism evidence="1 2">
    <name type="scientific">Haemophilus pittmaniae</name>
    <dbReference type="NCBI Taxonomy" id="249188"/>
    <lineage>
        <taxon>Bacteria</taxon>
        <taxon>Pseudomonadati</taxon>
        <taxon>Pseudomonadota</taxon>
        <taxon>Gammaproteobacteria</taxon>
        <taxon>Pasteurellales</taxon>
        <taxon>Pasteurellaceae</taxon>
        <taxon>Haemophilus</taxon>
    </lineage>
</organism>
<dbReference type="OrthoDB" id="5690717at2"/>
<dbReference type="AlphaFoldDB" id="A0A377IYY9"/>
<dbReference type="Proteomes" id="UP000255264">
    <property type="component" value="Unassembled WGS sequence"/>
</dbReference>
<protein>
    <submittedName>
        <fullName evidence="1">Type II secretory pathway, pseudopilin</fullName>
    </submittedName>
</protein>
<keyword evidence="2" id="KW-1185">Reference proteome</keyword>
<dbReference type="RefSeq" id="WP_115003196.1">
    <property type="nucleotide sequence ID" value="NZ_UGHS01000004.1"/>
</dbReference>
<name>A0A377IYY9_9PAST</name>
<sequence length="101" mass="11777">MMLKIKLMSGHGLLGLLYALAISAFLILLFSRWSSGLNYEAMRRYQHNQAIEIAENQLNRRWAGMRCENALRENSIDFQISCTSDDVMVKYPLGEFRFKNR</sequence>
<dbReference type="Pfam" id="PF17344">
    <property type="entry name" value="DUF5374"/>
    <property type="match status" value="1"/>
</dbReference>
<dbReference type="InterPro" id="IPR020511">
    <property type="entry name" value="Uncharacterised_HI0941"/>
</dbReference>
<dbReference type="EMBL" id="UGHS01000004">
    <property type="protein sequence ID" value="STO93474.1"/>
    <property type="molecule type" value="Genomic_DNA"/>
</dbReference>
<accession>A0A377IYY9</accession>
<reference evidence="1 2" key="1">
    <citation type="submission" date="2018-06" db="EMBL/GenBank/DDBJ databases">
        <authorList>
            <consortium name="Pathogen Informatics"/>
            <person name="Doyle S."/>
        </authorList>
    </citation>
    <scope>NUCLEOTIDE SEQUENCE [LARGE SCALE GENOMIC DNA]</scope>
    <source>
        <strain evidence="1 2">NCTC13335</strain>
    </source>
</reference>
<proteinExistence type="predicted"/>
<evidence type="ECO:0000313" key="2">
    <source>
        <dbReference type="Proteomes" id="UP000255264"/>
    </source>
</evidence>